<feature type="region of interest" description="Disordered" evidence="1">
    <location>
        <begin position="19"/>
        <end position="42"/>
    </location>
</feature>
<feature type="non-terminal residue" evidence="2">
    <location>
        <position position="96"/>
    </location>
</feature>
<evidence type="ECO:0000256" key="1">
    <source>
        <dbReference type="SAM" id="MobiDB-lite"/>
    </source>
</evidence>
<name>X1UVX6_9ZZZZ</name>
<dbReference type="EMBL" id="BARW01028922">
    <property type="protein sequence ID" value="GAJ04031.1"/>
    <property type="molecule type" value="Genomic_DNA"/>
</dbReference>
<comment type="caution">
    <text evidence="2">The sequence shown here is derived from an EMBL/GenBank/DDBJ whole genome shotgun (WGS) entry which is preliminary data.</text>
</comment>
<evidence type="ECO:0000313" key="2">
    <source>
        <dbReference type="EMBL" id="GAJ04031.1"/>
    </source>
</evidence>
<gene>
    <name evidence="2" type="ORF">S12H4_46586</name>
</gene>
<protein>
    <submittedName>
        <fullName evidence="2">Uncharacterized protein</fullName>
    </submittedName>
</protein>
<accession>X1UVX6</accession>
<sequence>MKELLNFMREFFDIRQNYGGVKPVPKTKKPNMVPPSQKTKGINMNRCKSKNCENTEIKNGYCLTCRLNHKMFKEDADKARENPEVSNIDISNNFAV</sequence>
<dbReference type="AlphaFoldDB" id="X1UVX6"/>
<proteinExistence type="predicted"/>
<organism evidence="2">
    <name type="scientific">marine sediment metagenome</name>
    <dbReference type="NCBI Taxonomy" id="412755"/>
    <lineage>
        <taxon>unclassified sequences</taxon>
        <taxon>metagenomes</taxon>
        <taxon>ecological metagenomes</taxon>
    </lineage>
</organism>
<reference evidence="2" key="1">
    <citation type="journal article" date="2014" name="Front. Microbiol.">
        <title>High frequency of phylogenetically diverse reductive dehalogenase-homologous genes in deep subseafloor sedimentary metagenomes.</title>
        <authorList>
            <person name="Kawai M."/>
            <person name="Futagami T."/>
            <person name="Toyoda A."/>
            <person name="Takaki Y."/>
            <person name="Nishi S."/>
            <person name="Hori S."/>
            <person name="Arai W."/>
            <person name="Tsubouchi T."/>
            <person name="Morono Y."/>
            <person name="Uchiyama I."/>
            <person name="Ito T."/>
            <person name="Fujiyama A."/>
            <person name="Inagaki F."/>
            <person name="Takami H."/>
        </authorList>
    </citation>
    <scope>NUCLEOTIDE SEQUENCE</scope>
    <source>
        <strain evidence="2">Expedition CK06-06</strain>
    </source>
</reference>